<keyword evidence="3 6" id="KW-0812">Transmembrane</keyword>
<evidence type="ECO:0000313" key="8">
    <source>
        <dbReference type="Proteomes" id="UP000281112"/>
    </source>
</evidence>
<dbReference type="InterPro" id="IPR002293">
    <property type="entry name" value="AA/rel_permease1"/>
</dbReference>
<feature type="transmembrane region" description="Helical" evidence="6">
    <location>
        <begin position="123"/>
        <end position="140"/>
    </location>
</feature>
<dbReference type="Proteomes" id="UP000281112">
    <property type="component" value="Unassembled WGS sequence"/>
</dbReference>
<feature type="transmembrane region" description="Helical" evidence="6">
    <location>
        <begin position="12"/>
        <end position="36"/>
    </location>
</feature>
<dbReference type="InterPro" id="IPR050367">
    <property type="entry name" value="APC_superfamily"/>
</dbReference>
<dbReference type="PIRSF" id="PIRSF006060">
    <property type="entry name" value="AA_transporter"/>
    <property type="match status" value="1"/>
</dbReference>
<dbReference type="PANTHER" id="PTHR42770">
    <property type="entry name" value="AMINO ACID TRANSPORTER-RELATED"/>
    <property type="match status" value="1"/>
</dbReference>
<dbReference type="Gene3D" id="1.20.1740.10">
    <property type="entry name" value="Amino acid/polyamine transporter I"/>
    <property type="match status" value="1"/>
</dbReference>
<comment type="caution">
    <text evidence="7">The sequence shown here is derived from an EMBL/GenBank/DDBJ whole genome shotgun (WGS) entry which is preliminary data.</text>
</comment>
<protein>
    <submittedName>
        <fullName evidence="7">L-methionine/branched-chain amino acid transporter</fullName>
    </submittedName>
</protein>
<feature type="transmembrane region" description="Helical" evidence="6">
    <location>
        <begin position="184"/>
        <end position="205"/>
    </location>
</feature>
<keyword evidence="2" id="KW-1003">Cell membrane</keyword>
<comment type="subcellular location">
    <subcellularLocation>
        <location evidence="1">Cell membrane</location>
        <topology evidence="1">Multi-pass membrane protein</topology>
    </subcellularLocation>
</comment>
<dbReference type="Pfam" id="PF13520">
    <property type="entry name" value="AA_permease_2"/>
    <property type="match status" value="1"/>
</dbReference>
<keyword evidence="8" id="KW-1185">Reference proteome</keyword>
<proteinExistence type="predicted"/>
<dbReference type="PANTHER" id="PTHR42770:SF13">
    <property type="entry name" value="L-METHIONINE_BRANCHED-CHAIN AMINO ACID EXPORTER YJEH"/>
    <property type="match status" value="1"/>
</dbReference>
<feature type="transmembrane region" description="Helical" evidence="6">
    <location>
        <begin position="88"/>
        <end position="111"/>
    </location>
</feature>
<keyword evidence="5 6" id="KW-0472">Membrane</keyword>
<feature type="transmembrane region" description="Helical" evidence="6">
    <location>
        <begin position="147"/>
        <end position="164"/>
    </location>
</feature>
<gene>
    <name evidence="7" type="ORF">EES38_13325</name>
</gene>
<dbReference type="EMBL" id="RJVQ01000005">
    <property type="protein sequence ID" value="RQW62701.1"/>
    <property type="molecule type" value="Genomic_DNA"/>
</dbReference>
<feature type="transmembrane region" description="Helical" evidence="6">
    <location>
        <begin position="374"/>
        <end position="405"/>
    </location>
</feature>
<feature type="transmembrane region" description="Helical" evidence="6">
    <location>
        <begin position="217"/>
        <end position="242"/>
    </location>
</feature>
<feature type="transmembrane region" description="Helical" evidence="6">
    <location>
        <begin position="321"/>
        <end position="341"/>
    </location>
</feature>
<evidence type="ECO:0000256" key="6">
    <source>
        <dbReference type="SAM" id="Phobius"/>
    </source>
</evidence>
<dbReference type="RefSeq" id="WP_124937695.1">
    <property type="nucleotide sequence ID" value="NZ_RJVQ01000005.1"/>
</dbReference>
<dbReference type="GO" id="GO:0022857">
    <property type="term" value="F:transmembrane transporter activity"/>
    <property type="evidence" value="ECO:0007669"/>
    <property type="project" value="InterPro"/>
</dbReference>
<reference evidence="7 8" key="1">
    <citation type="submission" date="2018-11" db="EMBL/GenBank/DDBJ databases">
        <title>Vibrio LJC006 sp. nov., isolated from seawater during the bloom of the enteromorpha.</title>
        <authorList>
            <person name="Liang J."/>
        </authorList>
    </citation>
    <scope>NUCLEOTIDE SEQUENCE [LARGE SCALE GENOMIC DNA]</scope>
    <source>
        <strain evidence="7 8">LJC006</strain>
    </source>
</reference>
<feature type="transmembrane region" description="Helical" evidence="6">
    <location>
        <begin position="42"/>
        <end position="60"/>
    </location>
</feature>
<dbReference type="NCBIfam" id="NF008245">
    <property type="entry name" value="PRK11021.1"/>
    <property type="match status" value="1"/>
</dbReference>
<feature type="transmembrane region" description="Helical" evidence="6">
    <location>
        <begin position="347"/>
        <end position="367"/>
    </location>
</feature>
<name>A0A3N9TEP7_9VIBR</name>
<evidence type="ECO:0000256" key="2">
    <source>
        <dbReference type="ARBA" id="ARBA00022475"/>
    </source>
</evidence>
<dbReference type="GO" id="GO:0005886">
    <property type="term" value="C:plasma membrane"/>
    <property type="evidence" value="ECO:0007669"/>
    <property type="project" value="UniProtKB-SubCell"/>
</dbReference>
<evidence type="ECO:0000256" key="3">
    <source>
        <dbReference type="ARBA" id="ARBA00022692"/>
    </source>
</evidence>
<accession>A0A3N9TEP7</accession>
<keyword evidence="4 6" id="KW-1133">Transmembrane helix</keyword>
<organism evidence="7 8">
    <name type="scientific">Vibrio viridaestus</name>
    <dbReference type="NCBI Taxonomy" id="2487322"/>
    <lineage>
        <taxon>Bacteria</taxon>
        <taxon>Pseudomonadati</taxon>
        <taxon>Pseudomonadota</taxon>
        <taxon>Gammaproteobacteria</taxon>
        <taxon>Vibrionales</taxon>
        <taxon>Vibrionaceae</taxon>
        <taxon>Vibrio</taxon>
    </lineage>
</organism>
<evidence type="ECO:0000256" key="1">
    <source>
        <dbReference type="ARBA" id="ARBA00004651"/>
    </source>
</evidence>
<dbReference type="AlphaFoldDB" id="A0A3N9TEP7"/>
<dbReference type="OrthoDB" id="9117841at2"/>
<feature type="transmembrane region" description="Helical" evidence="6">
    <location>
        <begin position="262"/>
        <end position="287"/>
    </location>
</feature>
<evidence type="ECO:0000256" key="5">
    <source>
        <dbReference type="ARBA" id="ARBA00023136"/>
    </source>
</evidence>
<evidence type="ECO:0000256" key="4">
    <source>
        <dbReference type="ARBA" id="ARBA00022989"/>
    </source>
</evidence>
<sequence length="419" mass="45303">MNELKKEITLVSGIAQLSTTLMGTGLFMIPAVAATIAGRQTLTAWILLFICVCPIALTFARLGKKYPNAGGTSYFVKKAFNVRLEKSVAWLFLSVIPVGIPAAVSLAGGFLQQLLPNPISTPAIAGSLTMLLLLLVNLMGSKSSGRLQTFIALGIMLLIFGLWFKGDVVPLDAVLPDFSQNAIPAISSALGVMFWCFVGIEAFAHMGEEFKNPARDFPIAIIIGCLVAGVIYWACTVIVLKYGAYGSSEFENTSIPWLSEKIFGGQISVIVSVIGFFACFASINLYVQSFARMVWSQAREYKPNNALTHLSSRGVPANSTYLVMGIIALSFYIGEISGIRLEQFLKMANGIFVLIYLLAMFSAVRLLSGLAKLLALIALVFCTIVFICLGWSAMYALASFILFALPFKKSTPTSQQAEL</sequence>
<evidence type="ECO:0000313" key="7">
    <source>
        <dbReference type="EMBL" id="RQW62701.1"/>
    </source>
</evidence>